<dbReference type="EMBL" id="BLAL01000156">
    <property type="protein sequence ID" value="GES85512.1"/>
    <property type="molecule type" value="Genomic_DNA"/>
</dbReference>
<sequence>MRYIRFYFILSRKSTFKRNITSFSNANFGDDSRFESHDKLSETYVAIKNNPELPNDLMNLMFHQTTRSK</sequence>
<name>A0A8H3LBY1_9GLOM</name>
<reference evidence="1" key="1">
    <citation type="submission" date="2019-10" db="EMBL/GenBank/DDBJ databases">
        <title>Conservation and host-specific expression of non-tandemly repeated heterogenous ribosome RNA gene in arbuscular mycorrhizal fungi.</title>
        <authorList>
            <person name="Maeda T."/>
            <person name="Kobayashi Y."/>
            <person name="Nakagawa T."/>
            <person name="Ezawa T."/>
            <person name="Yamaguchi K."/>
            <person name="Bino T."/>
            <person name="Nishimoto Y."/>
            <person name="Shigenobu S."/>
            <person name="Kawaguchi M."/>
        </authorList>
    </citation>
    <scope>NUCLEOTIDE SEQUENCE</scope>
    <source>
        <strain evidence="1">HR1</strain>
    </source>
</reference>
<evidence type="ECO:0000313" key="2">
    <source>
        <dbReference type="Proteomes" id="UP000615446"/>
    </source>
</evidence>
<proteinExistence type="predicted"/>
<dbReference type="Proteomes" id="UP000615446">
    <property type="component" value="Unassembled WGS sequence"/>
</dbReference>
<protein>
    <submittedName>
        <fullName evidence="1">Uncharacterized protein</fullName>
    </submittedName>
</protein>
<comment type="caution">
    <text evidence="1">The sequence shown here is derived from an EMBL/GenBank/DDBJ whole genome shotgun (WGS) entry which is preliminary data.</text>
</comment>
<dbReference type="AlphaFoldDB" id="A0A8H3LBY1"/>
<accession>A0A8H3LBY1</accession>
<organism evidence="1 2">
    <name type="scientific">Rhizophagus clarus</name>
    <dbReference type="NCBI Taxonomy" id="94130"/>
    <lineage>
        <taxon>Eukaryota</taxon>
        <taxon>Fungi</taxon>
        <taxon>Fungi incertae sedis</taxon>
        <taxon>Mucoromycota</taxon>
        <taxon>Glomeromycotina</taxon>
        <taxon>Glomeromycetes</taxon>
        <taxon>Glomerales</taxon>
        <taxon>Glomeraceae</taxon>
        <taxon>Rhizophagus</taxon>
    </lineage>
</organism>
<gene>
    <name evidence="1" type="ORF">RCL2_001261700</name>
</gene>
<evidence type="ECO:0000313" key="1">
    <source>
        <dbReference type="EMBL" id="GES85512.1"/>
    </source>
</evidence>